<reference evidence="3 4" key="1">
    <citation type="submission" date="2017-10" db="EMBL/GenBank/DDBJ databases">
        <title>Sequencing the genomes of 1000 actinobacteria strains.</title>
        <authorList>
            <person name="Klenk H.-P."/>
        </authorList>
    </citation>
    <scope>NUCLEOTIDE SEQUENCE [LARGE SCALE GENOMIC DNA]</scope>
    <source>
        <strain evidence="3 4">DSM 21801</strain>
    </source>
</reference>
<proteinExistence type="predicted"/>
<evidence type="ECO:0000259" key="2">
    <source>
        <dbReference type="Pfam" id="PF07853"/>
    </source>
</evidence>
<feature type="transmembrane region" description="Helical" evidence="1">
    <location>
        <begin position="168"/>
        <end position="196"/>
    </location>
</feature>
<sequence length="323" mass="32605">MTTRPTVRIAATGVLLVAVATGVTVALLGAWSSALPDPVATHWGTGGSADGFASVGAMVWAVVITGVLGLALAVWSALTSTPSLARTLLATTVGTVAFIDALLLASIAAQRGLTEATGVAFSGWWFVIAAAAALALAALAALLVPTWRAPWQAAGVRAEAMPLAAGENVVWAVPATSGSAGSVAAILGVALVLIVALVSRMWWLLALAAVLALVMAALLSIRVAVGPGGLTVTGRLGWPRVHIPAEEITAVATEQVSAFRQFGGWGYRVGIAGSLKGARGFVLHSGEGIVVTTRSGRREVVVVNGAGQGAALLEAYRERAAAR</sequence>
<keyword evidence="1" id="KW-1133">Transmembrane helix</keyword>
<organism evidence="3 4">
    <name type="scientific">Serinibacter salmoneus</name>
    <dbReference type="NCBI Taxonomy" id="556530"/>
    <lineage>
        <taxon>Bacteria</taxon>
        <taxon>Bacillati</taxon>
        <taxon>Actinomycetota</taxon>
        <taxon>Actinomycetes</taxon>
        <taxon>Micrococcales</taxon>
        <taxon>Beutenbergiaceae</taxon>
        <taxon>Serinibacter</taxon>
    </lineage>
</organism>
<comment type="caution">
    <text evidence="3">The sequence shown here is derived from an EMBL/GenBank/DDBJ whole genome shotgun (WGS) entry which is preliminary data.</text>
</comment>
<keyword evidence="1" id="KW-0812">Transmembrane</keyword>
<evidence type="ECO:0000313" key="4">
    <source>
        <dbReference type="Proteomes" id="UP000224915"/>
    </source>
</evidence>
<name>A0A2A9D0F5_9MICO</name>
<dbReference type="Pfam" id="PF07853">
    <property type="entry name" value="DUF1648"/>
    <property type="match status" value="1"/>
</dbReference>
<dbReference type="InterPro" id="IPR012867">
    <property type="entry name" value="DUF1648"/>
</dbReference>
<dbReference type="RefSeq" id="WP_098468546.1">
    <property type="nucleotide sequence ID" value="NZ_PDJD01000001.1"/>
</dbReference>
<feature type="transmembrane region" description="Helical" evidence="1">
    <location>
        <begin position="87"/>
        <end position="109"/>
    </location>
</feature>
<keyword evidence="1" id="KW-0472">Membrane</keyword>
<feature type="transmembrane region" description="Helical" evidence="1">
    <location>
        <begin position="202"/>
        <end position="225"/>
    </location>
</feature>
<feature type="transmembrane region" description="Helical" evidence="1">
    <location>
        <begin position="124"/>
        <end position="147"/>
    </location>
</feature>
<protein>
    <submittedName>
        <fullName evidence="3">Uncharacterized protein DUF1648</fullName>
    </submittedName>
</protein>
<dbReference type="OrthoDB" id="3178004at2"/>
<gene>
    <name evidence="3" type="ORF">ATL40_0982</name>
</gene>
<keyword evidence="4" id="KW-1185">Reference proteome</keyword>
<evidence type="ECO:0000313" key="3">
    <source>
        <dbReference type="EMBL" id="PFG19422.1"/>
    </source>
</evidence>
<dbReference type="Proteomes" id="UP000224915">
    <property type="component" value="Unassembled WGS sequence"/>
</dbReference>
<feature type="domain" description="DUF1648" evidence="2">
    <location>
        <begin position="25"/>
        <end position="64"/>
    </location>
</feature>
<feature type="transmembrane region" description="Helical" evidence="1">
    <location>
        <begin position="52"/>
        <end position="75"/>
    </location>
</feature>
<dbReference type="AlphaFoldDB" id="A0A2A9D0F5"/>
<dbReference type="EMBL" id="PDJD01000001">
    <property type="protein sequence ID" value="PFG19422.1"/>
    <property type="molecule type" value="Genomic_DNA"/>
</dbReference>
<evidence type="ECO:0000256" key="1">
    <source>
        <dbReference type="SAM" id="Phobius"/>
    </source>
</evidence>
<accession>A0A2A9D0F5</accession>